<proteinExistence type="predicted"/>
<evidence type="ECO:0000313" key="3">
    <source>
        <dbReference type="Proteomes" id="UP000070341"/>
    </source>
</evidence>
<protein>
    <submittedName>
        <fullName evidence="2">Uncharacterized protein</fullName>
    </submittedName>
</protein>
<dbReference type="PATRIC" id="fig|1698270.3.peg.822"/>
<reference evidence="2 3" key="1">
    <citation type="journal article" date="2016" name="Sci. Rep.">
        <title>Metabolic traits of an uncultured archaeal lineage -MSBL1- from brine pools of the Red Sea.</title>
        <authorList>
            <person name="Mwirichia R."/>
            <person name="Alam I."/>
            <person name="Rashid M."/>
            <person name="Vinu M."/>
            <person name="Ba-Alawi W."/>
            <person name="Anthony Kamau A."/>
            <person name="Kamanda Ngugi D."/>
            <person name="Goker M."/>
            <person name="Klenk H.P."/>
            <person name="Bajic V."/>
            <person name="Stingl U."/>
        </authorList>
    </citation>
    <scope>NUCLEOTIDE SEQUENCE [LARGE SCALE GENOMIC DNA]</scope>
    <source>
        <strain evidence="2">SCGC-AAA259M10</strain>
    </source>
</reference>
<evidence type="ECO:0000313" key="2">
    <source>
        <dbReference type="EMBL" id="KXA99405.1"/>
    </source>
</evidence>
<name>A0A133UYY9_9EURY</name>
<accession>A0A133UYY9</accession>
<dbReference type="Proteomes" id="UP000070341">
    <property type="component" value="Unassembled WGS sequence"/>
</dbReference>
<keyword evidence="3" id="KW-1185">Reference proteome</keyword>
<dbReference type="AlphaFoldDB" id="A0A133UYY9"/>
<evidence type="ECO:0000256" key="1">
    <source>
        <dbReference type="SAM" id="MobiDB-lite"/>
    </source>
</evidence>
<dbReference type="EMBL" id="LHXU01000052">
    <property type="protein sequence ID" value="KXA99405.1"/>
    <property type="molecule type" value="Genomic_DNA"/>
</dbReference>
<gene>
    <name evidence="2" type="ORF">AKJ40_03230</name>
</gene>
<sequence>MKRKKWDRSDIEDYPGWKRSPNFEHTLPYRFTPGEWERTPLTETDLDRPEGMHGESTITKQFKKLVRRVKRLDLTPQRFLALAISARDSWREQRFIDYSGSAPEPEPRRSAYDLRRYLDAHQKLLGSSWSDRDRFDKALEEVIYLLQRMGFLHEFPVEGREHPLNWVTEKGLEKVVTVDFKEWDQTKTPHRMEQIEACILGAELGCLVWLVQHGGHEKKEVEPDVIWVPPLNAERWDWNRALWVEVDPAPKQHGEKIERQTEADLREGWRVIWITGSDEKLAKIGNHLRSAPLVQEIELGWDSLGEDTDVVLQPTLLRQRSGREMRRSREKADKVRDRVVKALKANWKIYPKEPHRIHIGTEITARQKLGRGEYKTHKLGTVQDYETVQLLRGELAPDELEEREKEAREEREIRNALERARDPSVRIDSGWIWLDGEKKWRATERNKRIVREAV</sequence>
<feature type="region of interest" description="Disordered" evidence="1">
    <location>
        <begin position="1"/>
        <end position="23"/>
    </location>
</feature>
<organism evidence="2 3">
    <name type="scientific">candidate division MSBL1 archaeon SCGC-AAA259M10</name>
    <dbReference type="NCBI Taxonomy" id="1698270"/>
    <lineage>
        <taxon>Archaea</taxon>
        <taxon>Methanobacteriati</taxon>
        <taxon>Methanobacteriota</taxon>
        <taxon>candidate division MSBL1</taxon>
    </lineage>
</organism>
<comment type="caution">
    <text evidence="2">The sequence shown here is derived from an EMBL/GenBank/DDBJ whole genome shotgun (WGS) entry which is preliminary data.</text>
</comment>